<dbReference type="SFLD" id="SFLDS00003">
    <property type="entry name" value="Haloacid_Dehalogenase"/>
    <property type="match status" value="1"/>
</dbReference>
<evidence type="ECO:0000313" key="1">
    <source>
        <dbReference type="EMBL" id="HEN28518.1"/>
    </source>
</evidence>
<dbReference type="PANTHER" id="PTHR46649">
    <property type="match status" value="1"/>
</dbReference>
<dbReference type="AlphaFoldDB" id="A0A7C2PEW0"/>
<dbReference type="GO" id="GO:0016787">
    <property type="term" value="F:hydrolase activity"/>
    <property type="evidence" value="ECO:0007669"/>
    <property type="project" value="UniProtKB-KW"/>
</dbReference>
<dbReference type="Gene3D" id="3.40.50.1000">
    <property type="entry name" value="HAD superfamily/HAD-like"/>
    <property type="match status" value="1"/>
</dbReference>
<dbReference type="EMBL" id="DTDJ01000043">
    <property type="protein sequence ID" value="HGL17956.1"/>
    <property type="molecule type" value="Genomic_DNA"/>
</dbReference>
<dbReference type="InterPro" id="IPR023214">
    <property type="entry name" value="HAD_sf"/>
</dbReference>
<proteinExistence type="predicted"/>
<dbReference type="SFLD" id="SFLDG01129">
    <property type="entry name" value="C1.5:_HAD__Beta-PGM__Phosphata"/>
    <property type="match status" value="1"/>
</dbReference>
<protein>
    <submittedName>
        <fullName evidence="1">HAD family hydrolase</fullName>
    </submittedName>
</protein>
<reference evidence="1" key="1">
    <citation type="journal article" date="2020" name="mSystems">
        <title>Genome- and Community-Level Interaction Insights into Carbon Utilization and Element Cycling Functions of Hydrothermarchaeota in Hydrothermal Sediment.</title>
        <authorList>
            <person name="Zhou Z."/>
            <person name="Liu Y."/>
            <person name="Xu W."/>
            <person name="Pan J."/>
            <person name="Luo Z.H."/>
            <person name="Li M."/>
        </authorList>
    </citation>
    <scope>NUCLEOTIDE SEQUENCE [LARGE SCALE GENOMIC DNA]</scope>
    <source>
        <strain evidence="1">SpSt-34</strain>
        <strain evidence="2">SpSt-69</strain>
    </source>
</reference>
<organism evidence="1">
    <name type="scientific">candidate division WOR-3 bacterium</name>
    <dbReference type="NCBI Taxonomy" id="2052148"/>
    <lineage>
        <taxon>Bacteria</taxon>
        <taxon>Bacteria division WOR-3</taxon>
    </lineage>
</organism>
<dbReference type="EMBL" id="DSOL01000222">
    <property type="protein sequence ID" value="HEN28518.1"/>
    <property type="molecule type" value="Genomic_DNA"/>
</dbReference>
<keyword evidence="1" id="KW-0378">Hydrolase</keyword>
<evidence type="ECO:0000313" key="2">
    <source>
        <dbReference type="EMBL" id="HGL17951.1"/>
    </source>
</evidence>
<dbReference type="NCBIfam" id="TIGR01509">
    <property type="entry name" value="HAD-SF-IA-v3"/>
    <property type="match status" value="1"/>
</dbReference>
<dbReference type="Pfam" id="PF13419">
    <property type="entry name" value="HAD_2"/>
    <property type="match status" value="1"/>
</dbReference>
<sequence length="230" mass="26607">MKKVLIFDFGGTIVTDESDDVLHMRFYKEFINRFNIPAQPEEMFQFLKAEIKEVLKTAHEKWENLSMAYTKALEQFLKSKNIEVTSDHLKTFRELYLKYHEKFTEPFPDAVETLFKLKSLGFRLAIISNIDNEIIEPVLKKLGIYDIFEVIVTSEELGFGKPNIKIFEETLKRLGISSKDAIFIGDSYTNDVEGAKKAGMDAIHFGVECKNWKELFDELLNRGVKNGCNN</sequence>
<dbReference type="InterPro" id="IPR023198">
    <property type="entry name" value="PGP-like_dom2"/>
</dbReference>
<dbReference type="NCBIfam" id="TIGR01549">
    <property type="entry name" value="HAD-SF-IA-v1"/>
    <property type="match status" value="1"/>
</dbReference>
<dbReference type="SUPFAM" id="SSF56784">
    <property type="entry name" value="HAD-like"/>
    <property type="match status" value="1"/>
</dbReference>
<dbReference type="EMBL" id="DTDJ01000043">
    <property type="protein sequence ID" value="HGL17951.1"/>
    <property type="molecule type" value="Genomic_DNA"/>
</dbReference>
<dbReference type="Gene3D" id="1.10.150.240">
    <property type="entry name" value="Putative phosphatase, domain 2"/>
    <property type="match status" value="1"/>
</dbReference>
<dbReference type="SFLD" id="SFLDG01135">
    <property type="entry name" value="C1.5.6:_HAD__Beta-PGM__Phospha"/>
    <property type="match status" value="1"/>
</dbReference>
<comment type="caution">
    <text evidence="1">The sequence shown here is derived from an EMBL/GenBank/DDBJ whole genome shotgun (WGS) entry which is preliminary data.</text>
</comment>
<gene>
    <name evidence="1" type="ORF">ENQ77_07740</name>
    <name evidence="2" type="ORF">ENU66_06470</name>
    <name evidence="3" type="ORF">ENU66_06495</name>
</gene>
<dbReference type="PANTHER" id="PTHR46649:SF5">
    <property type="entry name" value="F14L17.7 PROTEIN"/>
    <property type="match status" value="1"/>
</dbReference>
<evidence type="ECO:0000313" key="3">
    <source>
        <dbReference type="EMBL" id="HGL17956.1"/>
    </source>
</evidence>
<accession>A0A7C2PEW0</accession>
<dbReference type="InterPro" id="IPR036412">
    <property type="entry name" value="HAD-like_sf"/>
</dbReference>
<dbReference type="PRINTS" id="PR00413">
    <property type="entry name" value="HADHALOGNASE"/>
</dbReference>
<name>A0A7C2PEW0_UNCW3</name>
<dbReference type="InterPro" id="IPR006439">
    <property type="entry name" value="HAD-SF_hydro_IA"/>
</dbReference>
<dbReference type="InterPro" id="IPR041492">
    <property type="entry name" value="HAD_2"/>
</dbReference>